<dbReference type="Proteomes" id="UP000320762">
    <property type="component" value="Unassembled WGS sequence"/>
</dbReference>
<evidence type="ECO:0000313" key="2">
    <source>
        <dbReference type="EMBL" id="TRM67156.1"/>
    </source>
</evidence>
<feature type="region of interest" description="Disordered" evidence="1">
    <location>
        <begin position="399"/>
        <end position="483"/>
    </location>
</feature>
<dbReference type="AlphaFoldDB" id="A0A550CQT7"/>
<feature type="region of interest" description="Disordered" evidence="1">
    <location>
        <begin position="15"/>
        <end position="43"/>
    </location>
</feature>
<feature type="region of interest" description="Disordered" evidence="1">
    <location>
        <begin position="228"/>
        <end position="255"/>
    </location>
</feature>
<proteinExistence type="predicted"/>
<comment type="caution">
    <text evidence="2">The sequence shown here is derived from an EMBL/GenBank/DDBJ whole genome shotgun (WGS) entry which is preliminary data.</text>
</comment>
<feature type="compositionally biased region" description="Low complexity" evidence="1">
    <location>
        <begin position="28"/>
        <end position="38"/>
    </location>
</feature>
<name>A0A550CQT7_9AGAR</name>
<protein>
    <submittedName>
        <fullName evidence="2">Uncharacterized protein</fullName>
    </submittedName>
</protein>
<gene>
    <name evidence="2" type="ORF">BD626DRAFT_566192</name>
</gene>
<feature type="compositionally biased region" description="Polar residues" evidence="1">
    <location>
        <begin position="123"/>
        <end position="140"/>
    </location>
</feature>
<dbReference type="EMBL" id="VDMD01000003">
    <property type="protein sequence ID" value="TRM67156.1"/>
    <property type="molecule type" value="Genomic_DNA"/>
</dbReference>
<feature type="compositionally biased region" description="Basic and acidic residues" evidence="1">
    <location>
        <begin position="15"/>
        <end position="27"/>
    </location>
</feature>
<evidence type="ECO:0000313" key="3">
    <source>
        <dbReference type="Proteomes" id="UP000320762"/>
    </source>
</evidence>
<keyword evidence="3" id="KW-1185">Reference proteome</keyword>
<dbReference type="OrthoDB" id="2855464at2759"/>
<feature type="region of interest" description="Disordered" evidence="1">
    <location>
        <begin position="172"/>
        <end position="197"/>
    </location>
</feature>
<accession>A0A550CQT7</accession>
<reference evidence="2 3" key="1">
    <citation type="journal article" date="2019" name="New Phytol.">
        <title>Comparative genomics reveals unique wood-decay strategies and fruiting body development in the Schizophyllaceae.</title>
        <authorList>
            <person name="Almasi E."/>
            <person name="Sahu N."/>
            <person name="Krizsan K."/>
            <person name="Balint B."/>
            <person name="Kovacs G.M."/>
            <person name="Kiss B."/>
            <person name="Cseklye J."/>
            <person name="Drula E."/>
            <person name="Henrissat B."/>
            <person name="Nagy I."/>
            <person name="Chovatia M."/>
            <person name="Adam C."/>
            <person name="LaButti K."/>
            <person name="Lipzen A."/>
            <person name="Riley R."/>
            <person name="Grigoriev I.V."/>
            <person name="Nagy L.G."/>
        </authorList>
    </citation>
    <scope>NUCLEOTIDE SEQUENCE [LARGE SCALE GENOMIC DNA]</scope>
    <source>
        <strain evidence="2 3">NL-1724</strain>
    </source>
</reference>
<sequence>MSYYYSARTLDHPVSDLRSTLQDHERSPTSSRTSSPSPFELRSTGHSESFLFMPLFPENDFTISSASSCSSPADRYRPLFPDTRNTQGPHEPLSEPVSPMLDPNGRGDPVGPARHSASVARDASTSRSPSNTQHTHVTQGASALDGCRMWSEDVFSHGPNAIFPSTTCKEHEHVPRSDVPEGPCCPPPRRVSRASSALKRSLAEIDTSTNASGSCVTLEDFAPYTKRTRTSRATGHESVPDAGADDIDASPSTVDNAVLPDEYESEAPADDEGPPKPKRNIMQRVEDIRADVFLFDFGPHWYICGGCLQIYQGDKRNDHYPGLWEKHARSCSIIQDWCDIKSKKRPSQAHLDNMRRNREKAYERAKAYFPKNGEKVAPCQCAALGNAILPAGWTPPVAAKSRKSKAGGLGAASRKTAKKTTKTAKKAASKTATPSLISPSEVGTMTDISEVPQTPSDMPSPAASLSGKPGAQWRVIRAGPLAK</sequence>
<evidence type="ECO:0000256" key="1">
    <source>
        <dbReference type="SAM" id="MobiDB-lite"/>
    </source>
</evidence>
<feature type="compositionally biased region" description="Polar residues" evidence="1">
    <location>
        <begin position="434"/>
        <end position="457"/>
    </location>
</feature>
<feature type="region of interest" description="Disordered" evidence="1">
    <location>
        <begin position="66"/>
        <end position="140"/>
    </location>
</feature>
<organism evidence="2 3">
    <name type="scientific">Schizophyllum amplum</name>
    <dbReference type="NCBI Taxonomy" id="97359"/>
    <lineage>
        <taxon>Eukaryota</taxon>
        <taxon>Fungi</taxon>
        <taxon>Dikarya</taxon>
        <taxon>Basidiomycota</taxon>
        <taxon>Agaricomycotina</taxon>
        <taxon>Agaricomycetes</taxon>
        <taxon>Agaricomycetidae</taxon>
        <taxon>Agaricales</taxon>
        <taxon>Schizophyllaceae</taxon>
        <taxon>Schizophyllum</taxon>
    </lineage>
</organism>
<feature type="compositionally biased region" description="Basic residues" evidence="1">
    <location>
        <begin position="415"/>
        <end position="428"/>
    </location>
</feature>